<gene>
    <name evidence="3" type="ORF">KABA2_05S08932</name>
</gene>
<reference evidence="3 4" key="1">
    <citation type="submission" date="2020-05" db="EMBL/GenBank/DDBJ databases">
        <authorList>
            <person name="Casaregola S."/>
            <person name="Devillers H."/>
            <person name="Grondin C."/>
        </authorList>
    </citation>
    <scope>NUCLEOTIDE SEQUENCE [LARGE SCALE GENOMIC DNA]</scope>
    <source>
        <strain evidence="3 4">CLIB 1767</strain>
    </source>
</reference>
<name>A0A8H2ZIM6_9SACH</name>
<dbReference type="EMBL" id="CAEFZW010000005">
    <property type="protein sequence ID" value="CAB4255123.1"/>
    <property type="molecule type" value="Genomic_DNA"/>
</dbReference>
<dbReference type="Proteomes" id="UP000644660">
    <property type="component" value="Unassembled WGS sequence"/>
</dbReference>
<feature type="domain" description="F-box" evidence="2">
    <location>
        <begin position="17"/>
        <end position="62"/>
    </location>
</feature>
<feature type="compositionally biased region" description="Low complexity" evidence="1">
    <location>
        <begin position="487"/>
        <end position="513"/>
    </location>
</feature>
<protein>
    <submittedName>
        <fullName evidence="3">Similar to Saccharomyces cerevisiae YJL149W DAS1 Putative SCF ubiquitin ligase F-box protein</fullName>
    </submittedName>
</protein>
<evidence type="ECO:0000313" key="4">
    <source>
        <dbReference type="Proteomes" id="UP000644660"/>
    </source>
</evidence>
<dbReference type="GO" id="GO:0016874">
    <property type="term" value="F:ligase activity"/>
    <property type="evidence" value="ECO:0007669"/>
    <property type="project" value="UniProtKB-KW"/>
</dbReference>
<keyword evidence="3" id="KW-0436">Ligase</keyword>
<organism evidence="3 4">
    <name type="scientific">Maudiozyma barnettii</name>
    <dbReference type="NCBI Taxonomy" id="61262"/>
    <lineage>
        <taxon>Eukaryota</taxon>
        <taxon>Fungi</taxon>
        <taxon>Dikarya</taxon>
        <taxon>Ascomycota</taxon>
        <taxon>Saccharomycotina</taxon>
        <taxon>Saccharomycetes</taxon>
        <taxon>Saccharomycetales</taxon>
        <taxon>Saccharomycetaceae</taxon>
        <taxon>Maudiozyma</taxon>
    </lineage>
</organism>
<sequence length="685" mass="79669">MSSLLYNNNKDFEPSRPFPLFKLPDELLFEVFSHLAQPDRLNVTVLNKRCYKVATKLIYRRIYLNDSNVVRSDYINIAINWTLLNIPSYLEEQDSREIANKKLKLLIRAFMTNKSTLEAVQWIRINWDLDEDLQRKILSLLCSDGISLQRLENVTDPMCNDIIANGEVSAKHLTSMDMAPPHSLPELDVPRDYIPNLITYLDKRISTNLSHMTLFIDPVRLFNYLYHLKEKLTIVDLKLHWRREFYPSKYFNENNVRIPKLKKLNEIFDVRTLKTLTIISWNESLISREIEMMKEFKEFIYLEDLSLISIKQDIDILIDLFNKLVNLKRLKMDFLEDYIPETTNPQIFLSILLCCKKLEFIDIRFEGIDSPIINLVGEKFEISQKCSCSKCNFTFNEILRKKIFLFPIDYYLSDVQDIAAKDIFKMMRYLSLLPYSKACDSYPSVRTQPMNLEAFVKKMNENLITYRGNRKQLLAPDKNKIVNVNNSTVSSANSSNSNTEGGSGNSSLNTNNNIDEDYDMDLDLENEIDIELDIDNILGQVSNQQQNHTSENNTETTATINTGGIGDVHGSASTSDTSTYTENLLRLPHKPLTKNDVILLYHTLIHHFKTTYYTFLKGFPRLRFLMLNDIPTITIEEGNERIFHPVFYHYGYTSNLHGWSRHSASNKNSNKNNDNDTVTKRATFI</sequence>
<dbReference type="SMART" id="SM00256">
    <property type="entry name" value="FBOX"/>
    <property type="match status" value="1"/>
</dbReference>
<evidence type="ECO:0000256" key="1">
    <source>
        <dbReference type="SAM" id="MobiDB-lite"/>
    </source>
</evidence>
<evidence type="ECO:0000259" key="2">
    <source>
        <dbReference type="PROSITE" id="PS50181"/>
    </source>
</evidence>
<evidence type="ECO:0000313" key="3">
    <source>
        <dbReference type="EMBL" id="CAB4255123.1"/>
    </source>
</evidence>
<dbReference type="OrthoDB" id="2852960at2759"/>
<dbReference type="RefSeq" id="XP_041406967.1">
    <property type="nucleotide sequence ID" value="XM_041551033.1"/>
</dbReference>
<dbReference type="GeneID" id="64858156"/>
<accession>A0A8H2ZIM6</accession>
<dbReference type="InterPro" id="IPR001810">
    <property type="entry name" value="F-box_dom"/>
</dbReference>
<dbReference type="AlphaFoldDB" id="A0A8H2ZIM6"/>
<feature type="region of interest" description="Disordered" evidence="1">
    <location>
        <begin position="487"/>
        <end position="517"/>
    </location>
</feature>
<dbReference type="Pfam" id="PF12937">
    <property type="entry name" value="F-box-like"/>
    <property type="match status" value="1"/>
</dbReference>
<dbReference type="SUPFAM" id="SSF81383">
    <property type="entry name" value="F-box domain"/>
    <property type="match status" value="1"/>
</dbReference>
<proteinExistence type="predicted"/>
<feature type="region of interest" description="Disordered" evidence="1">
    <location>
        <begin position="662"/>
        <end position="685"/>
    </location>
</feature>
<dbReference type="PROSITE" id="PS50181">
    <property type="entry name" value="FBOX"/>
    <property type="match status" value="1"/>
</dbReference>
<comment type="caution">
    <text evidence="3">The sequence shown here is derived from an EMBL/GenBank/DDBJ whole genome shotgun (WGS) entry which is preliminary data.</text>
</comment>
<dbReference type="InterPro" id="IPR036047">
    <property type="entry name" value="F-box-like_dom_sf"/>
</dbReference>
<keyword evidence="4" id="KW-1185">Reference proteome</keyword>